<accession>A0A7J7J408</accession>
<evidence type="ECO:0000313" key="6">
    <source>
        <dbReference type="EMBL" id="KAF6020444.1"/>
    </source>
</evidence>
<dbReference type="OrthoDB" id="1733656at2759"/>
<evidence type="ECO:0000256" key="1">
    <source>
        <dbReference type="ARBA" id="ARBA00013260"/>
    </source>
</evidence>
<feature type="region of interest" description="Disordered" evidence="5">
    <location>
        <begin position="1"/>
        <end position="28"/>
    </location>
</feature>
<dbReference type="FunFam" id="3.40.1490.10:FF:000002">
    <property type="entry name" value="Peptidyl-tRNA hydrolase 2, mitochondrial"/>
    <property type="match status" value="1"/>
</dbReference>
<evidence type="ECO:0000313" key="7">
    <source>
        <dbReference type="Proteomes" id="UP000593567"/>
    </source>
</evidence>
<evidence type="ECO:0000256" key="3">
    <source>
        <dbReference type="ARBA" id="ARBA00038050"/>
    </source>
</evidence>
<organism evidence="6 7">
    <name type="scientific">Bugula neritina</name>
    <name type="common">Brown bryozoan</name>
    <name type="synonym">Sertularia neritina</name>
    <dbReference type="NCBI Taxonomy" id="10212"/>
    <lineage>
        <taxon>Eukaryota</taxon>
        <taxon>Metazoa</taxon>
        <taxon>Spiralia</taxon>
        <taxon>Lophotrochozoa</taxon>
        <taxon>Bryozoa</taxon>
        <taxon>Gymnolaemata</taxon>
        <taxon>Cheilostomatida</taxon>
        <taxon>Flustrina</taxon>
        <taxon>Buguloidea</taxon>
        <taxon>Bugulidae</taxon>
        <taxon>Bugula</taxon>
    </lineage>
</organism>
<dbReference type="PANTHER" id="PTHR12649:SF11">
    <property type="entry name" value="PEPTIDYL-TRNA HYDROLASE 2, MITOCHONDRIAL"/>
    <property type="match status" value="1"/>
</dbReference>
<keyword evidence="7" id="KW-1185">Reference proteome</keyword>
<sequence>MNMDGDGNSSRLMDDDPPPPPEDYSHDFNPNHEIVADISSCLQVNPKWVVQACYRTQKQFTNIEQTREEIFAYVLENHPRFVELAPPLEDTLAEADDGETNELKMVLVINNEINMGAGKMAAQVAHAAVDLYAILIGNKEWIGLVQKWKEEGAKKVVVACKDTEHLFDLKDDAINAGLKCAYITDAGLTQVPSASVTCLAVFGLSSNVNKVTGTLKLV</sequence>
<evidence type="ECO:0000256" key="4">
    <source>
        <dbReference type="ARBA" id="ARBA00048707"/>
    </source>
</evidence>
<evidence type="ECO:0000256" key="5">
    <source>
        <dbReference type="SAM" id="MobiDB-lite"/>
    </source>
</evidence>
<dbReference type="InterPro" id="IPR002833">
    <property type="entry name" value="PTH2"/>
</dbReference>
<dbReference type="Proteomes" id="UP000593567">
    <property type="component" value="Unassembled WGS sequence"/>
</dbReference>
<dbReference type="NCBIfam" id="TIGR00283">
    <property type="entry name" value="arch_pth2"/>
    <property type="match status" value="1"/>
</dbReference>
<dbReference type="GO" id="GO:0005829">
    <property type="term" value="C:cytosol"/>
    <property type="evidence" value="ECO:0007669"/>
    <property type="project" value="TreeGrafter"/>
</dbReference>
<dbReference type="AlphaFoldDB" id="A0A7J7J408"/>
<dbReference type="Gene3D" id="3.40.1490.10">
    <property type="entry name" value="Bit1"/>
    <property type="match status" value="1"/>
</dbReference>
<keyword evidence="2" id="KW-0378">Hydrolase</keyword>
<reference evidence="6" key="1">
    <citation type="submission" date="2020-06" db="EMBL/GenBank/DDBJ databases">
        <title>Draft genome of Bugula neritina, a colonial animal packing powerful symbionts and potential medicines.</title>
        <authorList>
            <person name="Rayko M."/>
        </authorList>
    </citation>
    <scope>NUCLEOTIDE SEQUENCE [LARGE SCALE GENOMIC DNA]</scope>
    <source>
        <strain evidence="6">Kwan_BN1</strain>
    </source>
</reference>
<dbReference type="EC" id="3.1.1.29" evidence="1"/>
<dbReference type="SUPFAM" id="SSF102462">
    <property type="entry name" value="Peptidyl-tRNA hydrolase II"/>
    <property type="match status" value="1"/>
</dbReference>
<dbReference type="Pfam" id="PF01981">
    <property type="entry name" value="PTH2"/>
    <property type="match status" value="1"/>
</dbReference>
<comment type="similarity">
    <text evidence="3">Belongs to the PTH2 family.</text>
</comment>
<gene>
    <name evidence="6" type="ORF">EB796_021247</name>
</gene>
<dbReference type="InterPro" id="IPR023476">
    <property type="entry name" value="Pep_tRNA_hydro_II_dom_sf"/>
</dbReference>
<protein>
    <recommendedName>
        <fullName evidence="1">peptidyl-tRNA hydrolase</fullName>
        <ecNumber evidence="1">3.1.1.29</ecNumber>
    </recommendedName>
</protein>
<proteinExistence type="inferred from homology"/>
<name>A0A7J7J408_BUGNE</name>
<evidence type="ECO:0000256" key="2">
    <source>
        <dbReference type="ARBA" id="ARBA00022801"/>
    </source>
</evidence>
<comment type="caution">
    <text evidence="6">The sequence shown here is derived from an EMBL/GenBank/DDBJ whole genome shotgun (WGS) entry which is preliminary data.</text>
</comment>
<comment type="catalytic activity">
    <reaction evidence="4">
        <text>an N-acyl-L-alpha-aminoacyl-tRNA + H2O = an N-acyl-L-amino acid + a tRNA + H(+)</text>
        <dbReference type="Rhea" id="RHEA:54448"/>
        <dbReference type="Rhea" id="RHEA-COMP:10123"/>
        <dbReference type="Rhea" id="RHEA-COMP:13883"/>
        <dbReference type="ChEBI" id="CHEBI:15377"/>
        <dbReference type="ChEBI" id="CHEBI:15378"/>
        <dbReference type="ChEBI" id="CHEBI:59874"/>
        <dbReference type="ChEBI" id="CHEBI:78442"/>
        <dbReference type="ChEBI" id="CHEBI:138191"/>
        <dbReference type="EC" id="3.1.1.29"/>
    </reaction>
</comment>
<dbReference type="GO" id="GO:0004045">
    <property type="term" value="F:peptidyl-tRNA hydrolase activity"/>
    <property type="evidence" value="ECO:0007669"/>
    <property type="project" value="UniProtKB-EC"/>
</dbReference>
<dbReference type="PANTHER" id="PTHR12649">
    <property type="entry name" value="PEPTIDYL-TRNA HYDROLASE 2"/>
    <property type="match status" value="1"/>
</dbReference>
<dbReference type="EMBL" id="VXIV02003173">
    <property type="protein sequence ID" value="KAF6020444.1"/>
    <property type="molecule type" value="Genomic_DNA"/>
</dbReference>